<feature type="coiled-coil region" evidence="1">
    <location>
        <begin position="293"/>
        <end position="345"/>
    </location>
</feature>
<feature type="coiled-coil region" evidence="1">
    <location>
        <begin position="603"/>
        <end position="634"/>
    </location>
</feature>
<sequence length="862" mass="101452">MPENEKISSCPTEDNQTKIGITDLRIKALREKAKERASAGNARSQSLVLFGGPKESLEIIKDSKTTNTEEVNKGIYFNFPCRRQSCANVNIPAPCVNKMISHIEEVESKLQEHLKQFETSFEEWSITSSTKDWSIAAPVEEVKPEERDEKCSELKKEMQTLLSEAIHLIKCLETDRAIAEETLNQQKLRKGKITTKIDAWSIWKLQELPIAVQKEHDAYLRDIIELQWHLESRTHQLEHVEKQKTKLEEANAKIQTDIDYMLQHGPLMQSKRRQELQAMKERYQKKAEVVELFRQVHEQLEELKDAFENSKLRAKEAKERMDKDISLDEASIEKYKRDLDRLNDLFTRYSSSIKSASTHIEEKQEAMSVALKETESSSSELSALSKKLAGLKKLYDEQCLKKSNYQQHYLEVLNKFYATKSSWDTELSNVAKDFSDVSIAHTQGTEENERLLLDLENMTKEINDSIKRKKDYESEIQSLLKTKAKNEEFIKYLYKDAYHVGAHFHLAKYKIEELEDKIAEVKRKYKNREDFLKRRMRSEVAAGMMIQKKMYSVQDDQMNEKKELLKQKAVYALALQEIQEPLLRLESDAIHLDTVHQEQYNLLNDIIERREFVRKKVEKTKKKLRRKGKKTREALIETGEKRSAVFQELESTKGKTYAFNVKISELKIELKEQEDENVAFEKKIEQLKENFLVVRFKRENAQSIFDHFMDKKKVCEERIFEEDQKFTVLFNTRQKTLEDIKELQDNSLKENLRLAQEYQKLLETFLVEKDKYFNIYSRQLSVDASVSDKKQLCQLQRKLHKQWQEYFRLVVLFHQMQLDKFQAESQESIQKILAVQNESSNLMQHIEDFFQSLTDGSCKNDG</sequence>
<dbReference type="AlphaFoldDB" id="A0A8D2D5P7"/>
<evidence type="ECO:0000313" key="2">
    <source>
        <dbReference type="Ensembl" id="ENSSVLP00005019361.1"/>
    </source>
</evidence>
<reference evidence="2" key="2">
    <citation type="submission" date="2025-09" db="UniProtKB">
        <authorList>
            <consortium name="Ensembl"/>
        </authorList>
    </citation>
    <scope>IDENTIFICATION</scope>
</reference>
<evidence type="ECO:0000256" key="1">
    <source>
        <dbReference type="SAM" id="Coils"/>
    </source>
</evidence>
<feature type="coiled-coil region" evidence="1">
    <location>
        <begin position="96"/>
        <end position="123"/>
    </location>
</feature>
<gene>
    <name evidence="2" type="primary">CCDC178</name>
</gene>
<keyword evidence="1" id="KW-0175">Coiled coil</keyword>
<dbReference type="Ensembl" id="ENSSVLT00005021569.1">
    <property type="protein sequence ID" value="ENSSVLP00005019361.1"/>
    <property type="gene ID" value="ENSSVLG00005014708.1"/>
</dbReference>
<keyword evidence="3" id="KW-1185">Reference proteome</keyword>
<feature type="coiled-coil region" evidence="1">
    <location>
        <begin position="448"/>
        <end position="531"/>
    </location>
</feature>
<protein>
    <submittedName>
        <fullName evidence="2">Coiled-coil domain containing 178</fullName>
    </submittedName>
</protein>
<accession>A0A8D2D5P7</accession>
<name>A0A8D2D5P7_SCIVU</name>
<dbReference type="Proteomes" id="UP000694564">
    <property type="component" value="Chromosome 13"/>
</dbReference>
<organism evidence="2 3">
    <name type="scientific">Sciurus vulgaris</name>
    <name type="common">Eurasian red squirrel</name>
    <dbReference type="NCBI Taxonomy" id="55149"/>
    <lineage>
        <taxon>Eukaryota</taxon>
        <taxon>Metazoa</taxon>
        <taxon>Chordata</taxon>
        <taxon>Craniata</taxon>
        <taxon>Vertebrata</taxon>
        <taxon>Euteleostomi</taxon>
        <taxon>Mammalia</taxon>
        <taxon>Eutheria</taxon>
        <taxon>Euarchontoglires</taxon>
        <taxon>Glires</taxon>
        <taxon>Rodentia</taxon>
        <taxon>Sciuromorpha</taxon>
        <taxon>Sciuridae</taxon>
        <taxon>Sciurinae</taxon>
        <taxon>Sciurini</taxon>
        <taxon>Sciurus</taxon>
    </lineage>
</organism>
<reference evidence="2" key="1">
    <citation type="submission" date="2025-08" db="UniProtKB">
        <authorList>
            <consortium name="Ensembl"/>
        </authorList>
    </citation>
    <scope>IDENTIFICATION</scope>
</reference>
<dbReference type="InterPro" id="IPR038826">
    <property type="entry name" value="CCDC178"/>
</dbReference>
<evidence type="ECO:0000313" key="3">
    <source>
        <dbReference type="Proteomes" id="UP000694564"/>
    </source>
</evidence>
<feature type="coiled-coil region" evidence="1">
    <location>
        <begin position="230"/>
        <end position="257"/>
    </location>
</feature>
<dbReference type="GeneTree" id="ENSGT00390000012215"/>
<dbReference type="PANTHER" id="PTHR35088">
    <property type="entry name" value="COILED-COIL DOMAIN-CONTAINING PROTEIN 178"/>
    <property type="match status" value="1"/>
</dbReference>
<feature type="coiled-coil region" evidence="1">
    <location>
        <begin position="663"/>
        <end position="690"/>
    </location>
</feature>
<dbReference type="PANTHER" id="PTHR35088:SF1">
    <property type="entry name" value="COILED-COIL DOMAIN-CONTAINING PROTEIN 178"/>
    <property type="match status" value="1"/>
</dbReference>
<proteinExistence type="predicted"/>
<dbReference type="GO" id="GO:0036064">
    <property type="term" value="C:ciliary basal body"/>
    <property type="evidence" value="ECO:0007669"/>
    <property type="project" value="Ensembl"/>
</dbReference>